<protein>
    <recommendedName>
        <fullName evidence="2">PepSY domain-containing protein</fullName>
    </recommendedName>
</protein>
<feature type="region of interest" description="Disordered" evidence="1">
    <location>
        <begin position="39"/>
        <end position="83"/>
    </location>
</feature>
<dbReference type="InterPro" id="IPR025711">
    <property type="entry name" value="PepSY"/>
</dbReference>
<gene>
    <name evidence="3" type="ORF">Atai01_13750</name>
</gene>
<sequence length="107" mass="10483">MKRTTKLGLSVVAGLLALGAGGVGLAYGMNSEGSNISGPAADQARAAAAQAVPGGRASQVETGADEGTTGYGVTVTKPDGSNVEVRLDPGYHVLGIQPADQNDTDGG</sequence>
<evidence type="ECO:0000313" key="3">
    <source>
        <dbReference type="EMBL" id="GLY64756.1"/>
    </source>
</evidence>
<dbReference type="Gene3D" id="3.30.505.20">
    <property type="match status" value="1"/>
</dbReference>
<dbReference type="AlphaFoldDB" id="A0A9W6QXV0"/>
<comment type="caution">
    <text evidence="3">The sequence shown here is derived from an EMBL/GenBank/DDBJ whole genome shotgun (WGS) entry which is preliminary data.</text>
</comment>
<evidence type="ECO:0000259" key="2">
    <source>
        <dbReference type="Pfam" id="PF03413"/>
    </source>
</evidence>
<proteinExistence type="predicted"/>
<accession>A0A9W6QXV0</accession>
<reference evidence="3" key="1">
    <citation type="submission" date="2023-03" db="EMBL/GenBank/DDBJ databases">
        <title>Amycolatopsis taiwanensis NBRC 103393.</title>
        <authorList>
            <person name="Ichikawa N."/>
            <person name="Sato H."/>
            <person name="Tonouchi N."/>
        </authorList>
    </citation>
    <scope>NUCLEOTIDE SEQUENCE</scope>
    <source>
        <strain evidence="3">NBRC 103393</strain>
    </source>
</reference>
<dbReference type="RefSeq" id="WP_285486261.1">
    <property type="nucleotide sequence ID" value="NZ_BSTI01000003.1"/>
</dbReference>
<organism evidence="3 4">
    <name type="scientific">Amycolatopsis taiwanensis</name>
    <dbReference type="NCBI Taxonomy" id="342230"/>
    <lineage>
        <taxon>Bacteria</taxon>
        <taxon>Bacillati</taxon>
        <taxon>Actinomycetota</taxon>
        <taxon>Actinomycetes</taxon>
        <taxon>Pseudonocardiales</taxon>
        <taxon>Pseudonocardiaceae</taxon>
        <taxon>Amycolatopsis</taxon>
    </lineage>
</organism>
<evidence type="ECO:0000313" key="4">
    <source>
        <dbReference type="Proteomes" id="UP001165136"/>
    </source>
</evidence>
<name>A0A9W6QXV0_9PSEU</name>
<dbReference type="Pfam" id="PF03413">
    <property type="entry name" value="PepSY"/>
    <property type="match status" value="1"/>
</dbReference>
<keyword evidence="4" id="KW-1185">Reference proteome</keyword>
<evidence type="ECO:0000256" key="1">
    <source>
        <dbReference type="SAM" id="MobiDB-lite"/>
    </source>
</evidence>
<feature type="compositionally biased region" description="Low complexity" evidence="1">
    <location>
        <begin position="39"/>
        <end position="57"/>
    </location>
</feature>
<feature type="domain" description="PepSY" evidence="2">
    <location>
        <begin position="41"/>
        <end position="89"/>
    </location>
</feature>
<dbReference type="EMBL" id="BSTI01000003">
    <property type="protein sequence ID" value="GLY64756.1"/>
    <property type="molecule type" value="Genomic_DNA"/>
</dbReference>
<dbReference type="Proteomes" id="UP001165136">
    <property type="component" value="Unassembled WGS sequence"/>
</dbReference>